<dbReference type="RefSeq" id="WP_154481082.1">
    <property type="nucleotide sequence ID" value="NZ_VUNF01000014.1"/>
</dbReference>
<feature type="domain" description="GIY-YIG" evidence="1">
    <location>
        <begin position="173"/>
        <end position="247"/>
    </location>
</feature>
<comment type="caution">
    <text evidence="2">The sequence shown here is derived from an EMBL/GenBank/DDBJ whole genome shotgun (WGS) entry which is preliminary data.</text>
</comment>
<reference evidence="2 3" key="1">
    <citation type="submission" date="2019-08" db="EMBL/GenBank/DDBJ databases">
        <title>In-depth cultivation of the pig gut microbiome towards novel bacterial diversity and tailored functional studies.</title>
        <authorList>
            <person name="Wylensek D."/>
            <person name="Hitch T.C.A."/>
            <person name="Clavel T."/>
        </authorList>
    </citation>
    <scope>NUCLEOTIDE SEQUENCE [LARGE SCALE GENOMIC DNA]</scope>
    <source>
        <strain evidence="2 3">LKV-178-WT-2C</strain>
    </source>
</reference>
<protein>
    <recommendedName>
        <fullName evidence="1">GIY-YIG domain-containing protein</fullName>
    </recommendedName>
</protein>
<evidence type="ECO:0000313" key="3">
    <source>
        <dbReference type="Proteomes" id="UP000450161"/>
    </source>
</evidence>
<organism evidence="2 3">
    <name type="scientific">Segatella copri</name>
    <dbReference type="NCBI Taxonomy" id="165179"/>
    <lineage>
        <taxon>Bacteria</taxon>
        <taxon>Pseudomonadati</taxon>
        <taxon>Bacteroidota</taxon>
        <taxon>Bacteroidia</taxon>
        <taxon>Bacteroidales</taxon>
        <taxon>Prevotellaceae</taxon>
        <taxon>Segatella</taxon>
    </lineage>
</organism>
<dbReference type="InterPro" id="IPR035901">
    <property type="entry name" value="GIY-YIG_endonuc_sf"/>
</dbReference>
<evidence type="ECO:0000313" key="2">
    <source>
        <dbReference type="EMBL" id="MST77671.1"/>
    </source>
</evidence>
<sequence length="441" mass="52253">MSHQKLPNGYWTDEKVIEESRKYHTKIEFKQNAPTACKLAYQRKLIDKMIWLKTDRHKKRGPRKEQKYTKDVILSIVEQNNCVTITDLRLLNEYAYNQARKNGWLDDFGLIRPKHENGFWTKEEVLKMAKKYPSKMDFQKNEPTAYKWACEYGILDKMEWMKPHNYDERKDEHNSVVYAYLDEENKVAYVGLTIDSNSRKRSHKYDSNSAVRKYFGESIPEPIVLKESLTVLESQYYEDIYKKQYAEDGYQLLNVAATGINTGSTGGIAKWTSKEKVFEESKKYHTRSEFQRKAGGAYNHAKHNKWLDEMTWLKAPERNIKWTYEAVIEESHKYEYKCDFRKNAGGAYQTASENGWLKEMVWLKDKKKPHNYWTKERVFEESHKYSNKKEFENKAKGAYIKAMVNGWLSEMVWLKPLPLGIISKWTREAIIEESKKYLSSG</sequence>
<name>A0A6I2TV94_9BACT</name>
<accession>A0A6I2TV94</accession>
<proteinExistence type="predicted"/>
<dbReference type="PROSITE" id="PS50164">
    <property type="entry name" value="GIY_YIG"/>
    <property type="match status" value="1"/>
</dbReference>
<dbReference type="InterPro" id="IPR000305">
    <property type="entry name" value="GIY-YIG_endonuc"/>
</dbReference>
<dbReference type="SUPFAM" id="SSF82771">
    <property type="entry name" value="GIY-YIG endonuclease"/>
    <property type="match status" value="1"/>
</dbReference>
<gene>
    <name evidence="2" type="ORF">FYJ72_08245</name>
</gene>
<dbReference type="EMBL" id="VUNF01000014">
    <property type="protein sequence ID" value="MST77671.1"/>
    <property type="molecule type" value="Genomic_DNA"/>
</dbReference>
<dbReference type="Proteomes" id="UP000450161">
    <property type="component" value="Unassembled WGS sequence"/>
</dbReference>
<evidence type="ECO:0000259" key="1">
    <source>
        <dbReference type="PROSITE" id="PS50164"/>
    </source>
</evidence>
<dbReference type="AlphaFoldDB" id="A0A6I2TV94"/>